<dbReference type="GO" id="GO:0005126">
    <property type="term" value="F:cytokine receptor binding"/>
    <property type="evidence" value="ECO:0007669"/>
    <property type="project" value="TreeGrafter"/>
</dbReference>
<dbReference type="PANTHER" id="PTHR45807:SF7">
    <property type="entry name" value="TYROSINE-PROTEIN KINASE HOPSCOTCH"/>
    <property type="match status" value="1"/>
</dbReference>
<dbReference type="AlphaFoldDB" id="A0AAW1CJ28"/>
<dbReference type="Pfam" id="PF07714">
    <property type="entry name" value="PK_Tyr_Ser-Thr"/>
    <property type="match status" value="2"/>
</dbReference>
<dbReference type="Gene3D" id="1.10.510.10">
    <property type="entry name" value="Transferase(Phosphotransferase) domain 1"/>
    <property type="match status" value="2"/>
</dbReference>
<keyword evidence="7 13" id="KW-0067">ATP-binding</keyword>
<protein>
    <recommendedName>
        <fullName evidence="14">Tyrosine-protein kinase</fullName>
        <ecNumber evidence="14">2.7.10.2</ecNumber>
    </recommendedName>
</protein>
<dbReference type="InterPro" id="IPR036860">
    <property type="entry name" value="SH2_dom_sf"/>
</dbReference>
<evidence type="ECO:0000256" key="2">
    <source>
        <dbReference type="ARBA" id="ARBA00022553"/>
    </source>
</evidence>
<dbReference type="GO" id="GO:0019221">
    <property type="term" value="P:cytokine-mediated signaling pathway"/>
    <property type="evidence" value="ECO:0007669"/>
    <property type="project" value="TreeGrafter"/>
</dbReference>
<dbReference type="InterPro" id="IPR001245">
    <property type="entry name" value="Ser-Thr/Tyr_kinase_cat_dom"/>
</dbReference>
<evidence type="ECO:0000256" key="10">
    <source>
        <dbReference type="ARBA" id="ARBA00023137"/>
    </source>
</evidence>
<dbReference type="GO" id="GO:0016020">
    <property type="term" value="C:membrane"/>
    <property type="evidence" value="ECO:0007669"/>
    <property type="project" value="InterPro"/>
</dbReference>
<evidence type="ECO:0000256" key="9">
    <source>
        <dbReference type="ARBA" id="ARBA00023136"/>
    </source>
</evidence>
<sequence>MGEKLITITAVDGRSYSIPILDETTVEEVVVIMCQKYEIKPVTRHLFSFRFDNDNWCAASTYLWNFHHSSFEFRIRYRVPSLSILLDRDVHAFDYYFKQVRDDVLKSRIGDISYEKHKEELMGLAVTDMYREMLHTGKTKKTLIDDYKNYTPKEVLKRHFFFVKKPINDYLEKIEGLGIHREVNVKRSYLEQVEEMAPNYMSEEFDAQITEGTIIKAVLISVNPFHRELPGIQFKYKGKKDWNHLCTIEDLCCISRHAEQGTAEISRRTGIPLYITFPSDDSLVTFVTLVDGYYRLTVKWTFNLCRDFITPSLHTLHLLKCHGPVGGKFSYAKLEQKRDNKPGCFIIRESELCFNLYYIDVCNEARKTVTYRVDYRGEGVFWFSADSQTYSSLQELIMKHRSVNSPVPLLECIPPSEYDETNLLLCRTPHKSSVTKDIKNYDYYNSENTSGPPQVIHFNRLQKYSGKFYDGRYGCTQVHKFVWRISENAKIDVALKFLKPAYRDKYLKEFLDIAGNWADVRSGAIVRLLGVTLSRIVAIVTEFFPLGPLDSYLQLHRKTLLEVDLVEAATNVANAVWHLEGEGIVHGYIRAHKVMVAAHTESTFSVRLADPGIHTGFTNHDYHWIPAELYSQLDSVSRLSTSDVWALGTTLWQLFSFGLQPPAIENIKDFYLSGKRLDKPSNCRKEVYNLMLECWHQDPDQRKRPQAAMRDINQLLYQVFNSRRIHPYAAANPVHVNQTRITDFRANDVDSSSVTFSGSSQLTTMSYMDENTQADQDIMNRLYNSSLSSSAELSSLLQNYHCTEDTSLGSLQSIFECTDNLNVVLQGLIGQGFYGEVFKGYLEDKNSTAEAQMIAVKKLKTNRPSCMKDFEREIEIMKRLKHPNIVEMITVIQEPEVLLIMEYVSLGSLKCYLSSCRDWLKPDKHLLKYALDVANGMAYLGQKNIVHRDLAARNVLVANEFHVKISDFGLAQVTEASYYILKTHRELPIRWYAPESLRDGKFSTRSDVWSYGILLFEMFSYGDDPVMNSSSGESTCLELLLELLEKGVRLPCPQHCPNTVYTELMLNCWRNNDKERPTFAQIIDIIEQLSPLLNQ</sequence>
<dbReference type="GO" id="GO:0030182">
    <property type="term" value="P:neuron differentiation"/>
    <property type="evidence" value="ECO:0007669"/>
    <property type="project" value="UniProtKB-ARBA"/>
</dbReference>
<dbReference type="GO" id="GO:0004714">
    <property type="term" value="F:transmembrane receptor protein tyrosine kinase activity"/>
    <property type="evidence" value="ECO:0007669"/>
    <property type="project" value="UniProtKB-EC"/>
</dbReference>
<dbReference type="GO" id="GO:0012505">
    <property type="term" value="C:endomembrane system"/>
    <property type="evidence" value="ECO:0007669"/>
    <property type="project" value="UniProtKB-SubCell"/>
</dbReference>
<evidence type="ECO:0000256" key="3">
    <source>
        <dbReference type="ARBA" id="ARBA00022679"/>
    </source>
</evidence>
<dbReference type="GO" id="GO:0005524">
    <property type="term" value="F:ATP binding"/>
    <property type="evidence" value="ECO:0007669"/>
    <property type="project" value="UniProtKB-UniRule"/>
</dbReference>
<evidence type="ECO:0000256" key="1">
    <source>
        <dbReference type="ARBA" id="ARBA00004308"/>
    </source>
</evidence>
<evidence type="ECO:0000256" key="8">
    <source>
        <dbReference type="ARBA" id="ARBA00022999"/>
    </source>
</evidence>
<dbReference type="PROSITE" id="PS50011">
    <property type="entry name" value="PROTEIN_KINASE_DOM"/>
    <property type="match status" value="2"/>
</dbReference>
<dbReference type="PRINTS" id="PR00109">
    <property type="entry name" value="TYRKINASE"/>
</dbReference>
<dbReference type="EMBL" id="JAPXFL010000014">
    <property type="protein sequence ID" value="KAK9497663.1"/>
    <property type="molecule type" value="Genomic_DNA"/>
</dbReference>
<dbReference type="Gene3D" id="3.30.200.20">
    <property type="entry name" value="Phosphorylase Kinase, domain 1"/>
    <property type="match status" value="1"/>
</dbReference>
<evidence type="ECO:0000256" key="12">
    <source>
        <dbReference type="ARBA" id="ARBA00051245"/>
    </source>
</evidence>
<evidence type="ECO:0000256" key="5">
    <source>
        <dbReference type="ARBA" id="ARBA00022741"/>
    </source>
</evidence>
<keyword evidence="5 13" id="KW-0547">Nucleotide-binding</keyword>
<dbReference type="SUPFAM" id="SSF55550">
    <property type="entry name" value="SH2 domain"/>
    <property type="match status" value="1"/>
</dbReference>
<dbReference type="GO" id="GO:0004715">
    <property type="term" value="F:non-membrane spanning protein tyrosine kinase activity"/>
    <property type="evidence" value="ECO:0007669"/>
    <property type="project" value="UniProtKB-EC"/>
</dbReference>
<dbReference type="CDD" id="cd00192">
    <property type="entry name" value="PTKc"/>
    <property type="match status" value="1"/>
</dbReference>
<dbReference type="SMART" id="SM00219">
    <property type="entry name" value="TyrKc"/>
    <property type="match status" value="2"/>
</dbReference>
<dbReference type="SUPFAM" id="SSF56112">
    <property type="entry name" value="Protein kinase-like (PK-like)"/>
    <property type="match status" value="2"/>
</dbReference>
<evidence type="ECO:0000259" key="16">
    <source>
        <dbReference type="PROSITE" id="PS50057"/>
    </source>
</evidence>
<feature type="domain" description="FERM" evidence="16">
    <location>
        <begin position="4"/>
        <end position="301"/>
    </location>
</feature>
<dbReference type="InterPro" id="IPR019748">
    <property type="entry name" value="FERM_central"/>
</dbReference>
<dbReference type="GO" id="GO:0009887">
    <property type="term" value="P:animal organ morphogenesis"/>
    <property type="evidence" value="ECO:0007669"/>
    <property type="project" value="UniProtKB-ARBA"/>
</dbReference>
<comment type="similarity">
    <text evidence="14">Belongs to the protein kinase superfamily. Tyr protein kinase family.</text>
</comment>
<keyword evidence="8" id="KW-0727">SH2 domain</keyword>
<evidence type="ECO:0000256" key="4">
    <source>
        <dbReference type="ARBA" id="ARBA00022737"/>
    </source>
</evidence>
<dbReference type="InterPro" id="IPR017441">
    <property type="entry name" value="Protein_kinase_ATP_BS"/>
</dbReference>
<dbReference type="EC" id="2.7.10.2" evidence="14"/>
<dbReference type="PROSITE" id="PS50057">
    <property type="entry name" value="FERM_3"/>
    <property type="match status" value="1"/>
</dbReference>
<evidence type="ECO:0000256" key="7">
    <source>
        <dbReference type="ARBA" id="ARBA00022840"/>
    </source>
</evidence>
<evidence type="ECO:0000259" key="15">
    <source>
        <dbReference type="PROSITE" id="PS50011"/>
    </source>
</evidence>
<dbReference type="PANTHER" id="PTHR45807">
    <property type="entry name" value="TYROSINE-PROTEIN KINASE HOPSCOTCH"/>
    <property type="match status" value="1"/>
</dbReference>
<comment type="caution">
    <text evidence="17">The sequence shown here is derived from an EMBL/GenBank/DDBJ whole genome shotgun (WGS) entry which is preliminary data.</text>
</comment>
<proteinExistence type="inferred from homology"/>
<keyword evidence="9" id="KW-0472">Membrane</keyword>
<evidence type="ECO:0000313" key="18">
    <source>
        <dbReference type="Proteomes" id="UP001461498"/>
    </source>
</evidence>
<feature type="domain" description="Protein kinase" evidence="15">
    <location>
        <begin position="462"/>
        <end position="729"/>
    </location>
</feature>
<dbReference type="InterPro" id="IPR035963">
    <property type="entry name" value="FERM_2"/>
</dbReference>
<evidence type="ECO:0000256" key="14">
    <source>
        <dbReference type="RuleBase" id="RU362096"/>
    </source>
</evidence>
<dbReference type="GO" id="GO:0050793">
    <property type="term" value="P:regulation of developmental process"/>
    <property type="evidence" value="ECO:0007669"/>
    <property type="project" value="UniProtKB-ARBA"/>
</dbReference>
<dbReference type="PROSITE" id="PS00109">
    <property type="entry name" value="PROTEIN_KINASE_TYR"/>
    <property type="match status" value="1"/>
</dbReference>
<comment type="catalytic activity">
    <reaction evidence="11">
        <text>L-tyrosyl-[protein] + ATP = O-phospho-L-tyrosyl-[protein] + ADP + H(+)</text>
        <dbReference type="Rhea" id="RHEA:10596"/>
        <dbReference type="Rhea" id="RHEA-COMP:10136"/>
        <dbReference type="Rhea" id="RHEA-COMP:20101"/>
        <dbReference type="ChEBI" id="CHEBI:15378"/>
        <dbReference type="ChEBI" id="CHEBI:30616"/>
        <dbReference type="ChEBI" id="CHEBI:46858"/>
        <dbReference type="ChEBI" id="CHEBI:61978"/>
        <dbReference type="ChEBI" id="CHEBI:456216"/>
        <dbReference type="EC" id="2.7.10.1"/>
    </reaction>
</comment>
<dbReference type="SUPFAM" id="SSF47031">
    <property type="entry name" value="Second domain of FERM"/>
    <property type="match status" value="1"/>
</dbReference>
<dbReference type="InterPro" id="IPR008266">
    <property type="entry name" value="Tyr_kinase_AS"/>
</dbReference>
<gene>
    <name evidence="17" type="ORF">O3M35_004350</name>
</gene>
<feature type="binding site" evidence="13">
    <location>
        <position position="858"/>
    </location>
    <ligand>
        <name>ATP</name>
        <dbReference type="ChEBI" id="CHEBI:30616"/>
    </ligand>
</feature>
<dbReference type="GO" id="GO:0005829">
    <property type="term" value="C:cytosol"/>
    <property type="evidence" value="ECO:0007669"/>
    <property type="project" value="TreeGrafter"/>
</dbReference>
<dbReference type="Gene3D" id="3.30.505.10">
    <property type="entry name" value="SH2 domain"/>
    <property type="match status" value="1"/>
</dbReference>
<dbReference type="InterPro" id="IPR051286">
    <property type="entry name" value="JAK"/>
</dbReference>
<evidence type="ECO:0000256" key="11">
    <source>
        <dbReference type="ARBA" id="ARBA00051243"/>
    </source>
</evidence>
<accession>A0AAW1CJ28</accession>
<reference evidence="17 18" key="1">
    <citation type="submission" date="2022-12" db="EMBL/GenBank/DDBJ databases">
        <title>Chromosome-level genome assembly of true bugs.</title>
        <authorList>
            <person name="Ma L."/>
            <person name="Li H."/>
        </authorList>
    </citation>
    <scope>NUCLEOTIDE SEQUENCE [LARGE SCALE GENOMIC DNA]</scope>
    <source>
        <strain evidence="17">Lab_2022b</strain>
    </source>
</reference>
<feature type="domain" description="Protein kinase" evidence="15">
    <location>
        <begin position="823"/>
        <end position="1093"/>
    </location>
</feature>
<keyword evidence="4" id="KW-0677">Repeat</keyword>
<dbReference type="InterPro" id="IPR000299">
    <property type="entry name" value="FERM_domain"/>
</dbReference>
<dbReference type="InterPro" id="IPR000719">
    <property type="entry name" value="Prot_kinase_dom"/>
</dbReference>
<organism evidence="17 18">
    <name type="scientific">Rhynocoris fuscipes</name>
    <dbReference type="NCBI Taxonomy" id="488301"/>
    <lineage>
        <taxon>Eukaryota</taxon>
        <taxon>Metazoa</taxon>
        <taxon>Ecdysozoa</taxon>
        <taxon>Arthropoda</taxon>
        <taxon>Hexapoda</taxon>
        <taxon>Insecta</taxon>
        <taxon>Pterygota</taxon>
        <taxon>Neoptera</taxon>
        <taxon>Paraneoptera</taxon>
        <taxon>Hemiptera</taxon>
        <taxon>Heteroptera</taxon>
        <taxon>Panheteroptera</taxon>
        <taxon>Cimicomorpha</taxon>
        <taxon>Reduviidae</taxon>
        <taxon>Harpactorinae</taxon>
        <taxon>Harpactorini</taxon>
        <taxon>Rhynocoris</taxon>
    </lineage>
</organism>
<keyword evidence="10 14" id="KW-0829">Tyrosine-protein kinase</keyword>
<name>A0AAW1CJ28_9HEMI</name>
<dbReference type="Pfam" id="PF21990">
    <property type="entry name" value="SH2_1"/>
    <property type="match status" value="1"/>
</dbReference>
<keyword evidence="6 14" id="KW-0418">Kinase</keyword>
<comment type="catalytic activity">
    <reaction evidence="12 14">
        <text>L-tyrosyl-[protein] + ATP = O-phospho-L-tyrosyl-[protein] + ADP + H(+)</text>
        <dbReference type="Rhea" id="RHEA:10596"/>
        <dbReference type="Rhea" id="RHEA-COMP:10136"/>
        <dbReference type="Rhea" id="RHEA-COMP:20101"/>
        <dbReference type="ChEBI" id="CHEBI:15378"/>
        <dbReference type="ChEBI" id="CHEBI:30616"/>
        <dbReference type="ChEBI" id="CHEBI:46858"/>
        <dbReference type="ChEBI" id="CHEBI:61978"/>
        <dbReference type="ChEBI" id="CHEBI:456216"/>
        <dbReference type="EC" id="2.7.10.2"/>
    </reaction>
</comment>
<dbReference type="InterPro" id="IPR016251">
    <property type="entry name" value="Tyr_kinase_non-rcpt_Jak/Tyk2"/>
</dbReference>
<dbReference type="GO" id="GO:0071944">
    <property type="term" value="C:cell periphery"/>
    <property type="evidence" value="ECO:0007669"/>
    <property type="project" value="UniProtKB-ARBA"/>
</dbReference>
<keyword evidence="3 14" id="KW-0808">Transferase</keyword>
<dbReference type="GO" id="GO:0002009">
    <property type="term" value="P:morphogenesis of an epithelium"/>
    <property type="evidence" value="ECO:0007669"/>
    <property type="project" value="UniProtKB-ARBA"/>
</dbReference>
<evidence type="ECO:0000313" key="17">
    <source>
        <dbReference type="EMBL" id="KAK9497663.1"/>
    </source>
</evidence>
<keyword evidence="18" id="KW-1185">Reference proteome</keyword>
<dbReference type="InterPro" id="IPR020635">
    <property type="entry name" value="Tyr_kinase_cat_dom"/>
</dbReference>
<keyword evidence="2" id="KW-0597">Phosphoprotein</keyword>
<dbReference type="GO" id="GO:0007259">
    <property type="term" value="P:cell surface receptor signaling pathway via JAK-STAT"/>
    <property type="evidence" value="ECO:0007669"/>
    <property type="project" value="TreeGrafter"/>
</dbReference>
<comment type="subcellular location">
    <subcellularLocation>
        <location evidence="1">Endomembrane system</location>
    </subcellularLocation>
</comment>
<dbReference type="CDD" id="cd14473">
    <property type="entry name" value="FERM_B-lobe"/>
    <property type="match status" value="1"/>
</dbReference>
<dbReference type="InterPro" id="IPR019749">
    <property type="entry name" value="Band_41_domain"/>
</dbReference>
<dbReference type="FunFam" id="1.10.510.10:FF:001512">
    <property type="entry name" value="Receptor tyrosine-protein kinase erbB-2"/>
    <property type="match status" value="1"/>
</dbReference>
<dbReference type="Proteomes" id="UP001461498">
    <property type="component" value="Unassembled WGS sequence"/>
</dbReference>
<dbReference type="InterPro" id="IPR011009">
    <property type="entry name" value="Kinase-like_dom_sf"/>
</dbReference>
<dbReference type="InterPro" id="IPR000980">
    <property type="entry name" value="SH2"/>
</dbReference>
<evidence type="ECO:0000256" key="13">
    <source>
        <dbReference type="PROSITE-ProRule" id="PRU10141"/>
    </source>
</evidence>
<dbReference type="GO" id="GO:0035556">
    <property type="term" value="P:intracellular signal transduction"/>
    <property type="evidence" value="ECO:0007669"/>
    <property type="project" value="InterPro"/>
</dbReference>
<dbReference type="SMART" id="SM00252">
    <property type="entry name" value="SH2"/>
    <property type="match status" value="1"/>
</dbReference>
<evidence type="ECO:0000256" key="6">
    <source>
        <dbReference type="ARBA" id="ARBA00022777"/>
    </source>
</evidence>
<dbReference type="GO" id="GO:0051130">
    <property type="term" value="P:positive regulation of cellular component organization"/>
    <property type="evidence" value="ECO:0007669"/>
    <property type="project" value="UniProtKB-ARBA"/>
</dbReference>
<dbReference type="PRINTS" id="PR01823">
    <property type="entry name" value="JANUSKINASE"/>
</dbReference>
<dbReference type="GO" id="GO:0048468">
    <property type="term" value="P:cell development"/>
    <property type="evidence" value="ECO:0007669"/>
    <property type="project" value="UniProtKB-ARBA"/>
</dbReference>
<dbReference type="PROSITE" id="PS00107">
    <property type="entry name" value="PROTEIN_KINASE_ATP"/>
    <property type="match status" value="1"/>
</dbReference>
<dbReference type="SMART" id="SM00295">
    <property type="entry name" value="B41"/>
    <property type="match status" value="1"/>
</dbReference>